<evidence type="ECO:0000313" key="4">
    <source>
        <dbReference type="Proteomes" id="UP000516305"/>
    </source>
</evidence>
<dbReference type="CDD" id="cd07820">
    <property type="entry name" value="SRPBCC_3"/>
    <property type="match status" value="1"/>
</dbReference>
<dbReference type="InterPro" id="IPR023393">
    <property type="entry name" value="START-like_dom_sf"/>
</dbReference>
<name>A0A7H0VCQ0_9FLAO</name>
<protein>
    <submittedName>
        <fullName evidence="3">SRPBCC family protein</fullName>
    </submittedName>
</protein>
<gene>
    <name evidence="3" type="ORF">H4K34_14085</name>
</gene>
<accession>A0A7H0VCQ0</accession>
<evidence type="ECO:0000256" key="1">
    <source>
        <dbReference type="ARBA" id="ARBA00008918"/>
    </source>
</evidence>
<evidence type="ECO:0000313" key="3">
    <source>
        <dbReference type="EMBL" id="QNR23498.1"/>
    </source>
</evidence>
<reference evidence="3 4" key="1">
    <citation type="submission" date="2020-08" db="EMBL/GenBank/DDBJ databases">
        <title>Croceimicrobium hydrocarbonivorans gen. nov., sp. nov., a novel marine bacterium isolated from a bacterial consortium that degrades polyethylene terephthalate.</title>
        <authorList>
            <person name="Liu R."/>
        </authorList>
    </citation>
    <scope>NUCLEOTIDE SEQUENCE [LARGE SCALE GENOMIC DNA]</scope>
    <source>
        <strain evidence="3 4">A20-9</strain>
    </source>
</reference>
<organism evidence="3 4">
    <name type="scientific">Croceimicrobium hydrocarbonivorans</name>
    <dbReference type="NCBI Taxonomy" id="2761580"/>
    <lineage>
        <taxon>Bacteria</taxon>
        <taxon>Pseudomonadati</taxon>
        <taxon>Bacteroidota</taxon>
        <taxon>Flavobacteriia</taxon>
        <taxon>Flavobacteriales</taxon>
        <taxon>Owenweeksiaceae</taxon>
        <taxon>Croceimicrobium</taxon>
    </lineage>
</organism>
<dbReference type="SUPFAM" id="SSF55961">
    <property type="entry name" value="Bet v1-like"/>
    <property type="match status" value="1"/>
</dbReference>
<dbReference type="EMBL" id="CP060139">
    <property type="protein sequence ID" value="QNR23498.1"/>
    <property type="molecule type" value="Genomic_DNA"/>
</dbReference>
<dbReference type="RefSeq" id="WP_210758030.1">
    <property type="nucleotide sequence ID" value="NZ_CP060139.1"/>
</dbReference>
<feature type="domain" description="Coenzyme Q-binding protein COQ10 START" evidence="2">
    <location>
        <begin position="10"/>
        <end position="136"/>
    </location>
</feature>
<dbReference type="Proteomes" id="UP000516305">
    <property type="component" value="Chromosome"/>
</dbReference>
<comment type="similarity">
    <text evidence="1">Belongs to the ribosome association toxin RatA family.</text>
</comment>
<dbReference type="InterPro" id="IPR005031">
    <property type="entry name" value="COQ10_START"/>
</dbReference>
<dbReference type="Pfam" id="PF03364">
    <property type="entry name" value="Polyketide_cyc"/>
    <property type="match status" value="1"/>
</dbReference>
<keyword evidence="4" id="KW-1185">Reference proteome</keyword>
<sequence>MYQLKQEQWVNAPLKEVWEFFSDPENLLRITPAKMKMRIVEKPSSTMFPGMILRYKVSPILGIPLNWTSEISAVNKEDYFVDEMLTGPFKMWHHLHRFEAKDGGTLISDELHYRLPLEALSRWAHPWLVQKQLKEMFAHREKVIQEIF</sequence>
<dbReference type="AlphaFoldDB" id="A0A7H0VCQ0"/>
<proteinExistence type="inferred from homology"/>
<evidence type="ECO:0000259" key="2">
    <source>
        <dbReference type="Pfam" id="PF03364"/>
    </source>
</evidence>
<dbReference type="KEGG" id="chyd:H4K34_14085"/>
<dbReference type="Gene3D" id="3.30.530.20">
    <property type="match status" value="1"/>
</dbReference>